<feature type="transmembrane region" description="Helical" evidence="1">
    <location>
        <begin position="207"/>
        <end position="225"/>
    </location>
</feature>
<keyword evidence="4" id="KW-1185">Reference proteome</keyword>
<dbReference type="AlphaFoldDB" id="A0A2N3U7R4"/>
<feature type="transmembrane region" description="Helical" evidence="1">
    <location>
        <begin position="43"/>
        <end position="63"/>
    </location>
</feature>
<reference evidence="3 4" key="1">
    <citation type="submission" date="2017-12" db="EMBL/GenBank/DDBJ databases">
        <title>Genomic Encyclopedia of Type Strains, Phase III (KMG-III): the genomes of soil and plant-associated and newly described type strains.</title>
        <authorList>
            <person name="Whitman W."/>
        </authorList>
    </citation>
    <scope>NUCLEOTIDE SEQUENCE [LARGE SCALE GENOMIC DNA]</scope>
    <source>
        <strain evidence="3 4">LP43</strain>
    </source>
</reference>
<feature type="transmembrane region" description="Helical" evidence="1">
    <location>
        <begin position="258"/>
        <end position="280"/>
    </location>
</feature>
<feature type="transmembrane region" description="Helical" evidence="1">
    <location>
        <begin position="231"/>
        <end position="246"/>
    </location>
</feature>
<feature type="transmembrane region" description="Helical" evidence="1">
    <location>
        <begin position="179"/>
        <end position="200"/>
    </location>
</feature>
<keyword evidence="1" id="KW-0472">Membrane</keyword>
<keyword evidence="1" id="KW-0812">Transmembrane</keyword>
<feature type="transmembrane region" description="Helical" evidence="1">
    <location>
        <begin position="129"/>
        <end position="148"/>
    </location>
</feature>
<feature type="transmembrane region" description="Helical" evidence="1">
    <location>
        <begin position="84"/>
        <end position="103"/>
    </location>
</feature>
<accession>A0A2N3U7R4</accession>
<keyword evidence="1" id="KW-1133">Transmembrane helix</keyword>
<sequence length="354" mass="40618">MNRLLFLDALRGIAALSVALFHYTSVYRSLYGHRFSPAFDVDYGLFGVELFFMISGFVIFFSFDRIKSGSEFLFNRGIRLYPTYWFSMITTFVVVQTFGLPGFETTFTDMLVNLTMFQKLVRVPDVDGVYWSLFSEWMFYLMMLGLFMTNNLKRILWVGPVWVLLSLVHKYAFSFGPAGALLNLYHGVFFYAGILFYLLMKEPEKRNLIIGHLLFCIACIVALYLPEGLPHTLVVISFFAVFYLGLQGKMEFLVNKVLLFLGSISYALYLIHQFIGYVIINETRHLFGDSLLVIVPPLVISLAAAWLITTYIEKPTVSRLKTWYKQRSGHALPQEKKVPVSGFAKPETVPTEQV</sequence>
<feature type="transmembrane region" description="Helical" evidence="1">
    <location>
        <begin position="292"/>
        <end position="312"/>
    </location>
</feature>
<dbReference type="RefSeq" id="WP_101447057.1">
    <property type="nucleotide sequence ID" value="NZ_PJMU01000004.1"/>
</dbReference>
<gene>
    <name evidence="3" type="ORF">BD749_3650</name>
</gene>
<dbReference type="Pfam" id="PF01757">
    <property type="entry name" value="Acyl_transf_3"/>
    <property type="match status" value="1"/>
</dbReference>
<feature type="transmembrane region" description="Helical" evidence="1">
    <location>
        <begin position="12"/>
        <end position="31"/>
    </location>
</feature>
<dbReference type="EMBL" id="PJMU01000004">
    <property type="protein sequence ID" value="PKV62765.1"/>
    <property type="molecule type" value="Genomic_DNA"/>
</dbReference>
<evidence type="ECO:0000313" key="4">
    <source>
        <dbReference type="Proteomes" id="UP000233782"/>
    </source>
</evidence>
<protein>
    <submittedName>
        <fullName evidence="3">Peptidoglycan/LPS O-acetylase OafA/YrhL</fullName>
    </submittedName>
</protein>
<dbReference type="Proteomes" id="UP000233782">
    <property type="component" value="Unassembled WGS sequence"/>
</dbReference>
<organism evidence="3 4">
    <name type="scientific">Pontibacter ramchanderi</name>
    <dbReference type="NCBI Taxonomy" id="1179743"/>
    <lineage>
        <taxon>Bacteria</taxon>
        <taxon>Pseudomonadati</taxon>
        <taxon>Bacteroidota</taxon>
        <taxon>Cytophagia</taxon>
        <taxon>Cytophagales</taxon>
        <taxon>Hymenobacteraceae</taxon>
        <taxon>Pontibacter</taxon>
    </lineage>
</organism>
<feature type="domain" description="Acyltransferase 3" evidence="2">
    <location>
        <begin position="5"/>
        <end position="309"/>
    </location>
</feature>
<name>A0A2N3U7R4_9BACT</name>
<evidence type="ECO:0000313" key="3">
    <source>
        <dbReference type="EMBL" id="PKV62765.1"/>
    </source>
</evidence>
<proteinExistence type="predicted"/>
<dbReference type="InterPro" id="IPR002656">
    <property type="entry name" value="Acyl_transf_3_dom"/>
</dbReference>
<feature type="transmembrane region" description="Helical" evidence="1">
    <location>
        <begin position="155"/>
        <end position="173"/>
    </location>
</feature>
<comment type="caution">
    <text evidence="3">The sequence shown here is derived from an EMBL/GenBank/DDBJ whole genome shotgun (WGS) entry which is preliminary data.</text>
</comment>
<dbReference type="PANTHER" id="PTHR23028">
    <property type="entry name" value="ACETYLTRANSFERASE"/>
    <property type="match status" value="1"/>
</dbReference>
<dbReference type="OrthoDB" id="290051at2"/>
<evidence type="ECO:0000256" key="1">
    <source>
        <dbReference type="SAM" id="Phobius"/>
    </source>
</evidence>
<dbReference type="GO" id="GO:0016747">
    <property type="term" value="F:acyltransferase activity, transferring groups other than amino-acyl groups"/>
    <property type="evidence" value="ECO:0007669"/>
    <property type="project" value="InterPro"/>
</dbReference>
<dbReference type="InterPro" id="IPR050879">
    <property type="entry name" value="Acyltransferase_3"/>
</dbReference>
<evidence type="ECO:0000259" key="2">
    <source>
        <dbReference type="Pfam" id="PF01757"/>
    </source>
</evidence>